<feature type="transmembrane region" description="Helical" evidence="1">
    <location>
        <begin position="39"/>
        <end position="62"/>
    </location>
</feature>
<protein>
    <recommendedName>
        <fullName evidence="3">Regulator SirB</fullName>
    </recommendedName>
</protein>
<name>A0A3B0Z087_9ZZZZ</name>
<proteinExistence type="predicted"/>
<dbReference type="InterPro" id="IPR007360">
    <property type="entry name" value="SirB"/>
</dbReference>
<keyword evidence="1" id="KW-0472">Membrane</keyword>
<keyword evidence="1" id="KW-1133">Transmembrane helix</keyword>
<feature type="transmembrane region" description="Helical" evidence="1">
    <location>
        <begin position="6"/>
        <end position="27"/>
    </location>
</feature>
<sequence length="123" mass="13882">MIVKYIHVSSVIITFILFFVRGVWMISDSALLRRKWSRLIPPVVDTILLVSAITLSVTIYQYPFVHAWLTTKVVALFVYIGLGMLALTYGKTKTIRVSAWIAAQFCFVYIVAVAITKNPLVLS</sequence>
<dbReference type="PIRSF" id="PIRSF005610">
    <property type="entry name" value="SirB"/>
    <property type="match status" value="1"/>
</dbReference>
<gene>
    <name evidence="2" type="ORF">MNBD_GAMMA14-1152</name>
</gene>
<dbReference type="PANTHER" id="PTHR39594:SF1">
    <property type="entry name" value="PROTEIN YCHQ"/>
    <property type="match status" value="1"/>
</dbReference>
<dbReference type="GO" id="GO:0005886">
    <property type="term" value="C:plasma membrane"/>
    <property type="evidence" value="ECO:0007669"/>
    <property type="project" value="TreeGrafter"/>
</dbReference>
<dbReference type="AlphaFoldDB" id="A0A3B0Z087"/>
<feature type="transmembrane region" description="Helical" evidence="1">
    <location>
        <begin position="68"/>
        <end position="90"/>
    </location>
</feature>
<keyword evidence="1" id="KW-0812">Transmembrane</keyword>
<evidence type="ECO:0000313" key="2">
    <source>
        <dbReference type="EMBL" id="VAW81643.1"/>
    </source>
</evidence>
<feature type="transmembrane region" description="Helical" evidence="1">
    <location>
        <begin position="97"/>
        <end position="115"/>
    </location>
</feature>
<dbReference type="Pfam" id="PF04247">
    <property type="entry name" value="SirB"/>
    <property type="match status" value="1"/>
</dbReference>
<accession>A0A3B0Z087</accession>
<reference evidence="2" key="1">
    <citation type="submission" date="2018-06" db="EMBL/GenBank/DDBJ databases">
        <authorList>
            <person name="Zhirakovskaya E."/>
        </authorList>
    </citation>
    <scope>NUCLEOTIDE SEQUENCE</scope>
</reference>
<organism evidence="2">
    <name type="scientific">hydrothermal vent metagenome</name>
    <dbReference type="NCBI Taxonomy" id="652676"/>
    <lineage>
        <taxon>unclassified sequences</taxon>
        <taxon>metagenomes</taxon>
        <taxon>ecological metagenomes</taxon>
    </lineage>
</organism>
<evidence type="ECO:0000256" key="1">
    <source>
        <dbReference type="SAM" id="Phobius"/>
    </source>
</evidence>
<evidence type="ECO:0008006" key="3">
    <source>
        <dbReference type="Google" id="ProtNLM"/>
    </source>
</evidence>
<dbReference type="EMBL" id="UOFM01000414">
    <property type="protein sequence ID" value="VAW81643.1"/>
    <property type="molecule type" value="Genomic_DNA"/>
</dbReference>
<dbReference type="PANTHER" id="PTHR39594">
    <property type="entry name" value="PROTEIN YCHQ"/>
    <property type="match status" value="1"/>
</dbReference>